<evidence type="ECO:0000256" key="1">
    <source>
        <dbReference type="ARBA" id="ARBA00007920"/>
    </source>
</evidence>
<dbReference type="OrthoDB" id="273452at2759"/>
<keyword evidence="2" id="KW-0443">Lipid metabolism</keyword>
<dbReference type="Pfam" id="PF05057">
    <property type="entry name" value="DUF676"/>
    <property type="match status" value="1"/>
</dbReference>
<dbReference type="EMBL" id="CP014248">
    <property type="protein sequence ID" value="AMD22981.1"/>
    <property type="molecule type" value="Genomic_DNA"/>
</dbReference>
<dbReference type="InterPro" id="IPR007751">
    <property type="entry name" value="DUF676_lipase-like"/>
</dbReference>
<keyword evidence="3" id="KW-0472">Membrane</keyword>
<dbReference type="SUPFAM" id="SSF53474">
    <property type="entry name" value="alpha/beta-Hydrolases"/>
    <property type="match status" value="1"/>
</dbReference>
<evidence type="ECO:0000313" key="5">
    <source>
        <dbReference type="EMBL" id="AMD22981.1"/>
    </source>
</evidence>
<dbReference type="PANTHER" id="PTHR12482">
    <property type="entry name" value="LIPASE ROG1-RELATED-RELATED"/>
    <property type="match status" value="1"/>
</dbReference>
<dbReference type="Proteomes" id="UP000243052">
    <property type="component" value="Chromosome viii"/>
</dbReference>
<dbReference type="InterPro" id="IPR044294">
    <property type="entry name" value="Lipase-like"/>
</dbReference>
<protein>
    <submittedName>
        <fullName evidence="5">HHR212Cp</fullName>
    </submittedName>
</protein>
<keyword evidence="3" id="KW-0812">Transmembrane</keyword>
<dbReference type="GO" id="GO:0016042">
    <property type="term" value="P:lipid catabolic process"/>
    <property type="evidence" value="ECO:0007669"/>
    <property type="project" value="UniProtKB-KW"/>
</dbReference>
<dbReference type="GO" id="GO:0047372">
    <property type="term" value="F:monoacylglycerol lipase activity"/>
    <property type="evidence" value="ECO:0007669"/>
    <property type="project" value="TreeGrafter"/>
</dbReference>
<keyword evidence="6" id="KW-1185">Reference proteome</keyword>
<sequence length="456" mass="52661">MGDSKVERNIMTLNAKKHLFVLIHGLWGNHTNMISIKNTLEMAFSTSTDYKDENVYFIPQGMGYFKTLHGIEVVGYHLIIELLDFMTLYGIEKFDRISFIGYSMGGLVSRFMIGVMFSECREIFRHLKPTIYMTFATPHLGVQYYFPKDRTHPAKKAALSFMDIIGPHLSGQSGRQLFLKNEDDDTLVRLTEAHFLETLGQFKYRICIANVRNDFTVAFYTSYITNYDPFIETDNKIKYTFEKALPTDGILERSPLIVDMKMLDPKQEKPKVKRPWYAALTRMTIMVLIFLIIFPVFFVSIAGSIYSYTVTTLLHNNITRGEILPTIRSKLSKRNTISDVEENKVDEKIILNTQSTPSTASDKDHTTWEQFIRKYSTDQIPLEHFPKLPFDSKRTTMVQNLNKLSWIRIPIYIKAPNAHEGIIARNGLTRSHFTSSAGLQFAAQLVHYLVYRSDEK</sequence>
<dbReference type="GO" id="GO:0005811">
    <property type="term" value="C:lipid droplet"/>
    <property type="evidence" value="ECO:0007669"/>
    <property type="project" value="TreeGrafter"/>
</dbReference>
<evidence type="ECO:0000256" key="2">
    <source>
        <dbReference type="ARBA" id="ARBA00022963"/>
    </source>
</evidence>
<name>A0A120K2Y5_9SACH</name>
<dbReference type="GO" id="GO:0004622">
    <property type="term" value="F:phosphatidylcholine lysophospholipase activity"/>
    <property type="evidence" value="ECO:0007669"/>
    <property type="project" value="TreeGrafter"/>
</dbReference>
<evidence type="ECO:0000256" key="3">
    <source>
        <dbReference type="SAM" id="Phobius"/>
    </source>
</evidence>
<dbReference type="GeneID" id="28726359"/>
<gene>
    <name evidence="5" type="ORF">AW171_hschr85053</name>
</gene>
<reference evidence="5 6" key="1">
    <citation type="submission" date="2016-01" db="EMBL/GenBank/DDBJ databases">
        <title>Genome sequence of the yeast Holleya sinecauda.</title>
        <authorList>
            <person name="Dietrich F.S."/>
        </authorList>
    </citation>
    <scope>NUCLEOTIDE SEQUENCE [LARGE SCALE GENOMIC DNA]</scope>
    <source>
        <strain evidence="5 6">ATCC 58844</strain>
    </source>
</reference>
<proteinExistence type="inferred from homology"/>
<evidence type="ECO:0000313" key="6">
    <source>
        <dbReference type="Proteomes" id="UP000243052"/>
    </source>
</evidence>
<evidence type="ECO:0000259" key="4">
    <source>
        <dbReference type="Pfam" id="PF05057"/>
    </source>
</evidence>
<dbReference type="RefSeq" id="XP_017989977.1">
    <property type="nucleotide sequence ID" value="XM_018134488.1"/>
</dbReference>
<dbReference type="AlphaFoldDB" id="A0A120K2Y5"/>
<feature type="transmembrane region" description="Helical" evidence="3">
    <location>
        <begin position="283"/>
        <end position="308"/>
    </location>
</feature>
<comment type="similarity">
    <text evidence="1">Belongs to the putative lipase ROG1 family.</text>
</comment>
<organism evidence="5 6">
    <name type="scientific">Eremothecium sinecaudum</name>
    <dbReference type="NCBI Taxonomy" id="45286"/>
    <lineage>
        <taxon>Eukaryota</taxon>
        <taxon>Fungi</taxon>
        <taxon>Dikarya</taxon>
        <taxon>Ascomycota</taxon>
        <taxon>Saccharomycotina</taxon>
        <taxon>Saccharomycetes</taxon>
        <taxon>Saccharomycetales</taxon>
        <taxon>Saccharomycetaceae</taxon>
        <taxon>Eremothecium</taxon>
    </lineage>
</organism>
<dbReference type="PANTHER" id="PTHR12482:SF24">
    <property type="entry name" value="LIPID DROPLET PHOSPHOLIPASE 1"/>
    <property type="match status" value="1"/>
</dbReference>
<dbReference type="Gene3D" id="3.40.50.1820">
    <property type="entry name" value="alpha/beta hydrolase"/>
    <property type="match status" value="1"/>
</dbReference>
<keyword evidence="3" id="KW-1133">Transmembrane helix</keyword>
<accession>A0A120K2Y5</accession>
<dbReference type="InterPro" id="IPR029058">
    <property type="entry name" value="AB_hydrolase_fold"/>
</dbReference>
<feature type="domain" description="DUF676" evidence="4">
    <location>
        <begin position="15"/>
        <end position="221"/>
    </location>
</feature>
<keyword evidence="2" id="KW-0442">Lipid degradation</keyword>